<organism evidence="2 3">
    <name type="scientific">Diaporthe helianthi</name>
    <dbReference type="NCBI Taxonomy" id="158607"/>
    <lineage>
        <taxon>Eukaryota</taxon>
        <taxon>Fungi</taxon>
        <taxon>Dikarya</taxon>
        <taxon>Ascomycota</taxon>
        <taxon>Pezizomycotina</taxon>
        <taxon>Sordariomycetes</taxon>
        <taxon>Sordariomycetidae</taxon>
        <taxon>Diaporthales</taxon>
        <taxon>Diaporthaceae</taxon>
        <taxon>Diaporthe</taxon>
    </lineage>
</organism>
<dbReference type="OrthoDB" id="5231042at2759"/>
<protein>
    <submittedName>
        <fullName evidence="2">Suppressor of ascus-dominance-2</fullName>
    </submittedName>
</protein>
<dbReference type="InParanoid" id="A0A2P5I8N0"/>
<gene>
    <name evidence="2" type="ORF">DHEL01_v202774</name>
</gene>
<dbReference type="AlphaFoldDB" id="A0A2P5I8N0"/>
<keyword evidence="3" id="KW-1185">Reference proteome</keyword>
<evidence type="ECO:0000256" key="1">
    <source>
        <dbReference type="SAM" id="MobiDB-lite"/>
    </source>
</evidence>
<evidence type="ECO:0000313" key="3">
    <source>
        <dbReference type="Proteomes" id="UP000094444"/>
    </source>
</evidence>
<proteinExistence type="predicted"/>
<feature type="region of interest" description="Disordered" evidence="1">
    <location>
        <begin position="29"/>
        <end position="56"/>
    </location>
</feature>
<dbReference type="EMBL" id="MAVT02000156">
    <property type="protein sequence ID" value="POS78848.1"/>
    <property type="molecule type" value="Genomic_DNA"/>
</dbReference>
<feature type="region of interest" description="Disordered" evidence="1">
    <location>
        <begin position="115"/>
        <end position="226"/>
    </location>
</feature>
<dbReference type="Proteomes" id="UP000094444">
    <property type="component" value="Unassembled WGS sequence"/>
</dbReference>
<feature type="compositionally biased region" description="Low complexity" evidence="1">
    <location>
        <begin position="544"/>
        <end position="562"/>
    </location>
</feature>
<feature type="compositionally biased region" description="Low complexity" evidence="1">
    <location>
        <begin position="192"/>
        <end position="210"/>
    </location>
</feature>
<comment type="caution">
    <text evidence="2">The sequence shown here is derived from an EMBL/GenBank/DDBJ whole genome shotgun (WGS) entry which is preliminary data.</text>
</comment>
<accession>A0A2P5I8N0</accession>
<dbReference type="STRING" id="158607.A0A2P5I8N0"/>
<reference evidence="2" key="1">
    <citation type="submission" date="2017-09" db="EMBL/GenBank/DDBJ databases">
        <title>Polyketide synthases of a Diaporthe helianthi virulent isolate.</title>
        <authorList>
            <person name="Baroncelli R."/>
        </authorList>
    </citation>
    <scope>NUCLEOTIDE SEQUENCE [LARGE SCALE GENOMIC DNA]</scope>
    <source>
        <strain evidence="2">7/96</strain>
    </source>
</reference>
<evidence type="ECO:0000313" key="2">
    <source>
        <dbReference type="EMBL" id="POS78848.1"/>
    </source>
</evidence>
<name>A0A2P5I8N0_DIAHE</name>
<sequence length="684" mass="74944">MAAKPQKREYSAIELAMLDDIGAGRVDKLPTEDRGMVPRSGAALSSLESRRTGTQNSWNDAIKSGLFDDEDAAFVVGQEELANGQLARMRRAADLSFMAVNKSFDYNDRRLRQHQNGQVAPRAQFSRGERGPSHAGLAHTGDGPVELRGSTHHVRQPPPGLVTNTTAQRPRDPLRSRNLPPAVPSTDVTQNSSSRSSPAAQPPGRARPLAQHTAGPVQARGPQEDVQVRTTTLQFQVPDGHTVLFQAPVTFASPTFIDRTGEYPGTIYLVNGPVTTDDQIILHIDEDRVEDVRRRTKEYVDYLSDSDRLILQFKDGAGCITWFVVIFRQQAVMLSFVNALRDFIDRLKQPIPSPFVNPTVAIEPARDAPVPPAEKRQQADTGRTVSAAILEDIVSWAMHIVAFIRDAGPAELSNADALPGIIRGASAAVLMEKHAGFSDLDSKERVAFVEHVCAPQAYDRFKRRILPVGSVLADASDTGMSPDTQEITPTKPHWLTYTTEKLMQLHCRAAEPPPYLAELRYLPEITAQTRIRIQEVIHQAHGVQSRPAPVQAAQAPGHAAPQTVHSNRVQRAGDCKSVTLQTAPELPMPIPRITLTSPSTMPTPDEPLVAIHGEMNGLNSSRHNKDGGDVLGKVAGHFTGRLAKSHLYDLMSLDGAEDFAMIRTQDPEVAEIADRFARVSFKEE</sequence>
<feature type="region of interest" description="Disordered" evidence="1">
    <location>
        <begin position="540"/>
        <end position="567"/>
    </location>
</feature>